<keyword evidence="9" id="KW-1185">Reference proteome</keyword>
<dbReference type="GO" id="GO:0005634">
    <property type="term" value="C:nucleus"/>
    <property type="evidence" value="ECO:0007669"/>
    <property type="project" value="TreeGrafter"/>
</dbReference>
<feature type="compositionally biased region" description="Low complexity" evidence="6">
    <location>
        <begin position="417"/>
        <end position="436"/>
    </location>
</feature>
<dbReference type="InterPro" id="IPR000679">
    <property type="entry name" value="Znf_GATA"/>
</dbReference>
<keyword evidence="4" id="KW-0862">Zinc</keyword>
<evidence type="ECO:0000256" key="6">
    <source>
        <dbReference type="SAM" id="MobiDB-lite"/>
    </source>
</evidence>
<dbReference type="InterPro" id="IPR013088">
    <property type="entry name" value="Znf_NHR/GATA"/>
</dbReference>
<dbReference type="GO" id="GO:0043565">
    <property type="term" value="F:sequence-specific DNA binding"/>
    <property type="evidence" value="ECO:0007669"/>
    <property type="project" value="InterPro"/>
</dbReference>
<dbReference type="PROSITE" id="PS50114">
    <property type="entry name" value="GATA_ZN_FINGER_2"/>
    <property type="match status" value="1"/>
</dbReference>
<keyword evidence="2" id="KW-0479">Metal-binding</keyword>
<feature type="compositionally biased region" description="Polar residues" evidence="6">
    <location>
        <begin position="89"/>
        <end position="100"/>
    </location>
</feature>
<dbReference type="SUPFAM" id="SSF57716">
    <property type="entry name" value="Glucocorticoid receptor-like (DNA-binding domain)"/>
    <property type="match status" value="1"/>
</dbReference>
<feature type="region of interest" description="Disordered" evidence="6">
    <location>
        <begin position="144"/>
        <end position="167"/>
    </location>
</feature>
<dbReference type="GO" id="GO:0008270">
    <property type="term" value="F:zinc ion binding"/>
    <property type="evidence" value="ECO:0007669"/>
    <property type="project" value="UniProtKB-KW"/>
</dbReference>
<dbReference type="PROSITE" id="PS00344">
    <property type="entry name" value="GATA_ZN_FINGER_1"/>
    <property type="match status" value="1"/>
</dbReference>
<evidence type="ECO:0000256" key="4">
    <source>
        <dbReference type="ARBA" id="ARBA00022833"/>
    </source>
</evidence>
<proteinExistence type="inferred from homology"/>
<protein>
    <recommendedName>
        <fullName evidence="7">GATA-type domain-containing protein</fullName>
    </recommendedName>
</protein>
<gene>
    <name evidence="8" type="ORF">CYMTET_18228</name>
</gene>
<accession>A0AAE0G8N9</accession>
<feature type="region of interest" description="Disordered" evidence="6">
    <location>
        <begin position="1"/>
        <end position="24"/>
    </location>
</feature>
<feature type="region of interest" description="Disordered" evidence="6">
    <location>
        <begin position="208"/>
        <end position="285"/>
    </location>
</feature>
<dbReference type="Gene3D" id="3.30.50.10">
    <property type="entry name" value="Erythroid Transcription Factor GATA-1, subunit A"/>
    <property type="match status" value="1"/>
</dbReference>
<name>A0AAE0G8N9_9CHLO</name>
<reference evidence="8 9" key="1">
    <citation type="journal article" date="2015" name="Genome Biol. Evol.">
        <title>Comparative Genomics of a Bacterivorous Green Alga Reveals Evolutionary Causalities and Consequences of Phago-Mixotrophic Mode of Nutrition.</title>
        <authorList>
            <person name="Burns J.A."/>
            <person name="Paasch A."/>
            <person name="Narechania A."/>
            <person name="Kim E."/>
        </authorList>
    </citation>
    <scope>NUCLEOTIDE SEQUENCE [LARGE SCALE GENOMIC DNA]</scope>
    <source>
        <strain evidence="8 9">PLY_AMNH</strain>
    </source>
</reference>
<dbReference type="PANTHER" id="PTHR45658:SF127">
    <property type="entry name" value="GATA TRANSCRIPTION FACTOR"/>
    <property type="match status" value="1"/>
</dbReference>
<evidence type="ECO:0000256" key="5">
    <source>
        <dbReference type="PROSITE-ProRule" id="PRU00094"/>
    </source>
</evidence>
<dbReference type="AlphaFoldDB" id="A0AAE0G8N9"/>
<comment type="caution">
    <text evidence="8">The sequence shown here is derived from an EMBL/GenBank/DDBJ whole genome shotgun (WGS) entry which is preliminary data.</text>
</comment>
<organism evidence="8 9">
    <name type="scientific">Cymbomonas tetramitiformis</name>
    <dbReference type="NCBI Taxonomy" id="36881"/>
    <lineage>
        <taxon>Eukaryota</taxon>
        <taxon>Viridiplantae</taxon>
        <taxon>Chlorophyta</taxon>
        <taxon>Pyramimonadophyceae</taxon>
        <taxon>Pyramimonadales</taxon>
        <taxon>Pyramimonadaceae</taxon>
        <taxon>Cymbomonas</taxon>
    </lineage>
</organism>
<comment type="similarity">
    <text evidence="1">Belongs to the type IV zinc-finger family. Class A subfamily.</text>
</comment>
<dbReference type="SMART" id="SM00401">
    <property type="entry name" value="ZnF_GATA"/>
    <property type="match status" value="1"/>
</dbReference>
<evidence type="ECO:0000256" key="1">
    <source>
        <dbReference type="ARBA" id="ARBA00005694"/>
    </source>
</evidence>
<feature type="region of interest" description="Disordered" evidence="6">
    <location>
        <begin position="358"/>
        <end position="377"/>
    </location>
</feature>
<sequence length="461" mass="50483">MVKISKSTPDRRDSTRGANVTPNRVAWNRKPQEFLQMAQPLVESLRHDQDEIHAKPFQKVTCRIGLLQQRTTDAKTLALVQPKGDAVSEDSQTPSGIKTPEQQAPVIIPPLSTQQLIAKIAAAAAAAAHAAAAKHVAAARMQVSGQTESETVRRSSESSMNSGLSVEGVPVAPEVDSQVTTTATVRDTIEAIPRSSLPCKKRLLSNASVSAKRQKLSNDEAVPTPSLESQDDLVEEENSDNLHDYEHGSPGRAGSTERQESEAAISLPSPSRMPEDSAEVTFSPHKNEGAKTRACLHCGSVKTPLWRNGSYGPKTLCNACGIRHKLGKLTEQYYPYAPRETWADPDFSGNKLNSKKKVVSRPCSKGHVNKSDSKEQMQYEEKFDPNAQDEEKFDFNSEFRSKRVRVVTERAKAHIESSTTTRTSKPSSAPRSPRSLTLQEGALVLLTLAEPPTFRDISHHL</sequence>
<dbReference type="InterPro" id="IPR051140">
    <property type="entry name" value="GATA_TF"/>
</dbReference>
<feature type="compositionally biased region" description="Acidic residues" evidence="6">
    <location>
        <begin position="229"/>
        <end position="239"/>
    </location>
</feature>
<dbReference type="EMBL" id="LGRX02008423">
    <property type="protein sequence ID" value="KAK3273538.1"/>
    <property type="molecule type" value="Genomic_DNA"/>
</dbReference>
<feature type="compositionally biased region" description="Basic and acidic residues" evidence="6">
    <location>
        <begin position="240"/>
        <end position="261"/>
    </location>
</feature>
<dbReference type="PANTHER" id="PTHR45658">
    <property type="entry name" value="GATA TRANSCRIPTION FACTOR"/>
    <property type="match status" value="1"/>
</dbReference>
<evidence type="ECO:0000256" key="3">
    <source>
        <dbReference type="ARBA" id="ARBA00022771"/>
    </source>
</evidence>
<dbReference type="GO" id="GO:0030154">
    <property type="term" value="P:cell differentiation"/>
    <property type="evidence" value="ECO:0007669"/>
    <property type="project" value="TreeGrafter"/>
</dbReference>
<feature type="domain" description="GATA-type" evidence="7">
    <location>
        <begin position="289"/>
        <end position="326"/>
    </location>
</feature>
<keyword evidence="3 5" id="KW-0863">Zinc-finger</keyword>
<evidence type="ECO:0000313" key="8">
    <source>
        <dbReference type="EMBL" id="KAK3273538.1"/>
    </source>
</evidence>
<evidence type="ECO:0000256" key="2">
    <source>
        <dbReference type="ARBA" id="ARBA00022723"/>
    </source>
</evidence>
<dbReference type="Pfam" id="PF00320">
    <property type="entry name" value="GATA"/>
    <property type="match status" value="1"/>
</dbReference>
<feature type="region of interest" description="Disordered" evidence="6">
    <location>
        <begin position="410"/>
        <end position="436"/>
    </location>
</feature>
<dbReference type="GO" id="GO:0006355">
    <property type="term" value="P:regulation of DNA-templated transcription"/>
    <property type="evidence" value="ECO:0007669"/>
    <property type="project" value="InterPro"/>
</dbReference>
<evidence type="ECO:0000259" key="7">
    <source>
        <dbReference type="PROSITE" id="PS50114"/>
    </source>
</evidence>
<dbReference type="CDD" id="cd00202">
    <property type="entry name" value="ZnF_GATA"/>
    <property type="match status" value="1"/>
</dbReference>
<evidence type="ECO:0000313" key="9">
    <source>
        <dbReference type="Proteomes" id="UP001190700"/>
    </source>
</evidence>
<feature type="region of interest" description="Disordered" evidence="6">
    <location>
        <begin position="81"/>
        <end position="100"/>
    </location>
</feature>
<dbReference type="Proteomes" id="UP001190700">
    <property type="component" value="Unassembled WGS sequence"/>
</dbReference>